<organism evidence="1 2">
    <name type="scientific">Bergeyella cardium</name>
    <dbReference type="NCBI Taxonomy" id="1585976"/>
    <lineage>
        <taxon>Bacteria</taxon>
        <taxon>Pseudomonadati</taxon>
        <taxon>Bacteroidota</taxon>
        <taxon>Flavobacteriia</taxon>
        <taxon>Flavobacteriales</taxon>
        <taxon>Weeksellaceae</taxon>
        <taxon>Bergeyella</taxon>
    </lineage>
</organism>
<accession>A0A6P1QYY2</accession>
<sequence>MNINNRIAKIIEHFRLSSSEFADEIDAPRSSISHITSGRNKPSLDFITKVKGRFPSLQWDWLINGEGEMLINEKDSQKNISPSDLFSIIDDENFGKEEIPTMPTEISDKSENISPSKPISREFPIPIQDVEKKNISDSQPLEISPKKEENPSPLAMEQSKKEESKIKKIILLYENGKFESFEP</sequence>
<proteinExistence type="predicted"/>
<dbReference type="EMBL" id="CP029149">
    <property type="protein sequence ID" value="QHN65894.1"/>
    <property type="molecule type" value="Genomic_DNA"/>
</dbReference>
<dbReference type="CDD" id="cd00093">
    <property type="entry name" value="HTH_XRE"/>
    <property type="match status" value="1"/>
</dbReference>
<evidence type="ECO:0000313" key="2">
    <source>
        <dbReference type="Proteomes" id="UP000464318"/>
    </source>
</evidence>
<keyword evidence="2" id="KW-1185">Reference proteome</keyword>
<dbReference type="SUPFAM" id="SSF47413">
    <property type="entry name" value="lambda repressor-like DNA-binding domains"/>
    <property type="match status" value="1"/>
</dbReference>
<dbReference type="KEGG" id="bcad:DBX24_08380"/>
<dbReference type="Proteomes" id="UP000464318">
    <property type="component" value="Chromosome"/>
</dbReference>
<protein>
    <submittedName>
        <fullName evidence="1">XRE family transcriptional regulator</fullName>
    </submittedName>
</protein>
<reference evidence="1 2" key="1">
    <citation type="submission" date="2018-04" db="EMBL/GenBank/DDBJ databases">
        <title>Characteristic and Complete Genome Sequencing of A Novel Member of Infective Endocarditis Causative Bacteria: Bergeyella cardium QL-PH.</title>
        <authorList>
            <person name="Pan H."/>
            <person name="Sun E."/>
            <person name="Zhang Y."/>
        </authorList>
    </citation>
    <scope>NUCLEOTIDE SEQUENCE [LARGE SCALE GENOMIC DNA]</scope>
    <source>
        <strain evidence="1 2">HPQL</strain>
    </source>
</reference>
<dbReference type="OrthoDB" id="1034290at2"/>
<evidence type="ECO:0000313" key="1">
    <source>
        <dbReference type="EMBL" id="QHN65894.1"/>
    </source>
</evidence>
<dbReference type="InterPro" id="IPR010982">
    <property type="entry name" value="Lambda_DNA-bd_dom_sf"/>
</dbReference>
<name>A0A6P1QYY2_9FLAO</name>
<dbReference type="AlphaFoldDB" id="A0A6P1QYY2"/>
<dbReference type="PROSITE" id="PS50943">
    <property type="entry name" value="HTH_CROC1"/>
    <property type="match status" value="1"/>
</dbReference>
<dbReference type="GO" id="GO:0003677">
    <property type="term" value="F:DNA binding"/>
    <property type="evidence" value="ECO:0007669"/>
    <property type="project" value="InterPro"/>
</dbReference>
<dbReference type="Gene3D" id="1.10.260.40">
    <property type="entry name" value="lambda repressor-like DNA-binding domains"/>
    <property type="match status" value="1"/>
</dbReference>
<dbReference type="InterPro" id="IPR001387">
    <property type="entry name" value="Cro/C1-type_HTH"/>
</dbReference>
<gene>
    <name evidence="1" type="ORF">DBX24_08380</name>
</gene>
<dbReference type="RefSeq" id="WP_160224571.1">
    <property type="nucleotide sequence ID" value="NZ_CP029149.1"/>
</dbReference>